<evidence type="ECO:0000313" key="1">
    <source>
        <dbReference type="EMBL" id="MED6285122.1"/>
    </source>
</evidence>
<keyword evidence="2" id="KW-1185">Reference proteome</keyword>
<reference evidence="1 2" key="1">
    <citation type="submission" date="2021-06" db="EMBL/GenBank/DDBJ databases">
        <authorList>
            <person name="Palmer J.M."/>
        </authorList>
    </citation>
    <scope>NUCLEOTIDE SEQUENCE [LARGE SCALE GENOMIC DNA]</scope>
    <source>
        <strain evidence="1 2">CL_MEX2019</strain>
        <tissue evidence="1">Muscle</tissue>
    </source>
</reference>
<protein>
    <submittedName>
        <fullName evidence="1">Uncharacterized protein</fullName>
    </submittedName>
</protein>
<organism evidence="1 2">
    <name type="scientific">Characodon lateralis</name>
    <dbReference type="NCBI Taxonomy" id="208331"/>
    <lineage>
        <taxon>Eukaryota</taxon>
        <taxon>Metazoa</taxon>
        <taxon>Chordata</taxon>
        <taxon>Craniata</taxon>
        <taxon>Vertebrata</taxon>
        <taxon>Euteleostomi</taxon>
        <taxon>Actinopterygii</taxon>
        <taxon>Neopterygii</taxon>
        <taxon>Teleostei</taxon>
        <taxon>Neoteleostei</taxon>
        <taxon>Acanthomorphata</taxon>
        <taxon>Ovalentaria</taxon>
        <taxon>Atherinomorphae</taxon>
        <taxon>Cyprinodontiformes</taxon>
        <taxon>Goodeidae</taxon>
        <taxon>Characodon</taxon>
    </lineage>
</organism>
<sequence length="76" mass="8760">MDQKLDTDSLEMRLLALESRLYGERRNKSGKHVKCAEALTRIQAGLTNTANKRERVKILHKKIHPSIYVSVPQFVQ</sequence>
<gene>
    <name evidence="1" type="ORF">CHARACLAT_026112</name>
</gene>
<dbReference type="Pfam" id="PF07426">
    <property type="entry name" value="Dynactin_p22"/>
    <property type="match status" value="1"/>
</dbReference>
<proteinExistence type="predicted"/>
<dbReference type="PANTHER" id="PTHR28360:SF1">
    <property type="entry name" value="DYNACTIN SUBUNIT 3"/>
    <property type="match status" value="1"/>
</dbReference>
<dbReference type="EMBL" id="JAHUTJ010052291">
    <property type="protein sequence ID" value="MED6285122.1"/>
    <property type="molecule type" value="Genomic_DNA"/>
</dbReference>
<accession>A0ABU7ECX4</accession>
<dbReference type="InterPro" id="IPR009991">
    <property type="entry name" value="DCTN3"/>
</dbReference>
<comment type="caution">
    <text evidence="1">The sequence shown here is derived from an EMBL/GenBank/DDBJ whole genome shotgun (WGS) entry which is preliminary data.</text>
</comment>
<dbReference type="Proteomes" id="UP001352852">
    <property type="component" value="Unassembled WGS sequence"/>
</dbReference>
<evidence type="ECO:0000313" key="2">
    <source>
        <dbReference type="Proteomes" id="UP001352852"/>
    </source>
</evidence>
<dbReference type="PANTHER" id="PTHR28360">
    <property type="entry name" value="DYNACTIN SUBUNIT 3"/>
    <property type="match status" value="1"/>
</dbReference>
<name>A0ABU7ECX4_9TELE</name>